<organism evidence="1 2">
    <name type="scientific">Sphingomonas carotinifaciens</name>
    <dbReference type="NCBI Taxonomy" id="1166323"/>
    <lineage>
        <taxon>Bacteria</taxon>
        <taxon>Pseudomonadati</taxon>
        <taxon>Pseudomonadota</taxon>
        <taxon>Alphaproteobacteria</taxon>
        <taxon>Sphingomonadales</taxon>
        <taxon>Sphingomonadaceae</taxon>
        <taxon>Sphingomonas</taxon>
    </lineage>
</organism>
<keyword evidence="2" id="KW-1185">Reference proteome</keyword>
<accession>A0A1G7NIK4</accession>
<evidence type="ECO:0000313" key="2">
    <source>
        <dbReference type="Proteomes" id="UP000323502"/>
    </source>
</evidence>
<evidence type="ECO:0008006" key="3">
    <source>
        <dbReference type="Google" id="ProtNLM"/>
    </source>
</evidence>
<name>A0A1G7NIK4_9SPHN</name>
<evidence type="ECO:0000313" key="1">
    <source>
        <dbReference type="EMBL" id="SDF73771.1"/>
    </source>
</evidence>
<proteinExistence type="predicted"/>
<dbReference type="AlphaFoldDB" id="A0A1G7NIK4"/>
<gene>
    <name evidence="1" type="ORF">SAMN05216557_105177</name>
</gene>
<sequence length="560" mass="62290">MENGIRGSKMSKPSTVVFWGAGATARLDMRTTADQSWFIVALSGAGEDPPVDLATRVEVAFGRKADARQRQLVVDLLTILGDGVALAQMHTAGPEQLAAMRRNWRGEADDDALRARIFALRLAYDWPALQDVLRICPGIATGKIKINDLFNILDMHAPLGHGFRAKQGAFLDARRLMGAKAALRMILHTMFYVDYETCIDDGASLLETYGGFAEWLGRRMHRPDPSFSGRLDRPEFIRGDIAFVSLNYDPIGLWTQFVANRTLNRDRFVPTIGNPACPIHLYHDMGHFIPSRRIEPRGRPDLWYPMNEASAQRINEDETKACQKVRLSKFLFPHGCLCWRECPDCGKLSAYHGDDWSLRSRSLLPPPPLAGFDRRSAYPDLSNLDVADQRSRAIEKDCWEEGIVDARACLHCGTITTTQHAQTVMQSSFKQTPPSFIDEIQRDLRALVMGADHIILMGYSLPPDDVTYRAFFAARRQRESSGGPVRCTVVGLDDSRSPLIGPAGIDPDKFAEGDAVNSAREIFGEENVRFCGEGVPDAFCDSTGALSAAKLEALFNWRAI</sequence>
<protein>
    <recommendedName>
        <fullName evidence="3">SIR2-like domain-containing protein</fullName>
    </recommendedName>
</protein>
<reference evidence="1 2" key="1">
    <citation type="submission" date="2016-10" db="EMBL/GenBank/DDBJ databases">
        <authorList>
            <person name="Varghese N."/>
            <person name="Submissions S."/>
        </authorList>
    </citation>
    <scope>NUCLEOTIDE SEQUENCE [LARGE SCALE GENOMIC DNA]</scope>
    <source>
        <strain evidence="1 2">S7-754</strain>
    </source>
</reference>
<dbReference type="EMBL" id="FNBI01000005">
    <property type="protein sequence ID" value="SDF73771.1"/>
    <property type="molecule type" value="Genomic_DNA"/>
</dbReference>
<dbReference type="Proteomes" id="UP000323502">
    <property type="component" value="Unassembled WGS sequence"/>
</dbReference>